<dbReference type="GO" id="GO:0043565">
    <property type="term" value="F:sequence-specific DNA binding"/>
    <property type="evidence" value="ECO:0007669"/>
    <property type="project" value="InterPro"/>
</dbReference>
<dbReference type="InterPro" id="IPR044810">
    <property type="entry name" value="WRKY_plant"/>
</dbReference>
<dbReference type="PANTHER" id="PTHR31429">
    <property type="entry name" value="WRKY TRANSCRIPTION FACTOR 36-RELATED"/>
    <property type="match status" value="1"/>
</dbReference>
<protein>
    <submittedName>
        <fullName evidence="8">WRKY transcription factor</fullName>
    </submittedName>
</protein>
<feature type="compositionally biased region" description="Basic and acidic residues" evidence="6">
    <location>
        <begin position="103"/>
        <end position="131"/>
    </location>
</feature>
<accession>A0AAD7KPZ4</accession>
<evidence type="ECO:0000259" key="7">
    <source>
        <dbReference type="PROSITE" id="PS50811"/>
    </source>
</evidence>
<dbReference type="EMBL" id="JARAOO010000014">
    <property type="protein sequence ID" value="KAJ7943519.1"/>
    <property type="molecule type" value="Genomic_DNA"/>
</dbReference>
<gene>
    <name evidence="8" type="ORF">O6P43_033055</name>
</gene>
<dbReference type="PANTHER" id="PTHR31429:SF97">
    <property type="entry name" value="WRKY TRANSCRIPTION FACTOR 36-RELATED"/>
    <property type="match status" value="1"/>
</dbReference>
<keyword evidence="2" id="KW-0805">Transcription regulation</keyword>
<sequence>MENRAGEAENRASMESNKEDELKSAKVDMGEVREENGRLKLLLTKLVNDYESLQMHDFFEILQQDQLGANIEATTNHRAPMHEKNEEEPAEVLVSLCLGRTFEDDHPSKDVDHEKKKSSNNYGRDENKEDDQNIDEAGLSLGLDIRFDPAAGSSSTSATYIPSPESTSFEEVKEEEPSEIWPPSKVQRCAEDLSILITTYEGSHNHPLPVTATAMASTTCAAASMLQSRSSISQSGLDCLSATAPISASTSTFAASNYNLLGLNNFYSPTYQNPRLQPQFYFPNSSILTSNPHPTITLDLTAPSLITSPHFGRSFSNSTTSRYYSSTSLNFSLANSSPLQLSPNIPSDSTAKSYFNYGTVPNFNRNQSSIGGKQPFFCQPNSNKYMNDQIIPNSQQSLTANTIAAATKAITTTQNFKQY</sequence>
<dbReference type="PROSITE" id="PS50811">
    <property type="entry name" value="WRKY"/>
    <property type="match status" value="1"/>
</dbReference>
<proteinExistence type="predicted"/>
<evidence type="ECO:0000256" key="4">
    <source>
        <dbReference type="ARBA" id="ARBA00023163"/>
    </source>
</evidence>
<reference evidence="8" key="1">
    <citation type="journal article" date="2023" name="Science">
        <title>Elucidation of the pathway for biosynthesis of saponin adjuvants from the soapbark tree.</title>
        <authorList>
            <person name="Reed J."/>
            <person name="Orme A."/>
            <person name="El-Demerdash A."/>
            <person name="Owen C."/>
            <person name="Martin L.B.B."/>
            <person name="Misra R.C."/>
            <person name="Kikuchi S."/>
            <person name="Rejzek M."/>
            <person name="Martin A.C."/>
            <person name="Harkess A."/>
            <person name="Leebens-Mack J."/>
            <person name="Louveau T."/>
            <person name="Stephenson M.J."/>
            <person name="Osbourn A."/>
        </authorList>
    </citation>
    <scope>NUCLEOTIDE SEQUENCE</scope>
    <source>
        <strain evidence="8">S10</strain>
    </source>
</reference>
<keyword evidence="5" id="KW-0539">Nucleus</keyword>
<evidence type="ECO:0000256" key="3">
    <source>
        <dbReference type="ARBA" id="ARBA00023125"/>
    </source>
</evidence>
<dbReference type="KEGG" id="qsa:O6P43_033055"/>
<keyword evidence="3" id="KW-0238">DNA-binding</keyword>
<dbReference type="Gene3D" id="2.20.25.80">
    <property type="entry name" value="WRKY domain"/>
    <property type="match status" value="1"/>
</dbReference>
<feature type="domain" description="WRKY" evidence="7">
    <location>
        <begin position="186"/>
        <end position="209"/>
    </location>
</feature>
<evidence type="ECO:0000256" key="1">
    <source>
        <dbReference type="ARBA" id="ARBA00004123"/>
    </source>
</evidence>
<evidence type="ECO:0000313" key="9">
    <source>
        <dbReference type="Proteomes" id="UP001163823"/>
    </source>
</evidence>
<dbReference type="AlphaFoldDB" id="A0AAD7KPZ4"/>
<evidence type="ECO:0000256" key="6">
    <source>
        <dbReference type="SAM" id="MobiDB-lite"/>
    </source>
</evidence>
<name>A0AAD7KPZ4_QUISA</name>
<evidence type="ECO:0000256" key="2">
    <source>
        <dbReference type="ARBA" id="ARBA00023015"/>
    </source>
</evidence>
<dbReference type="GO" id="GO:0005634">
    <property type="term" value="C:nucleus"/>
    <property type="evidence" value="ECO:0007669"/>
    <property type="project" value="UniProtKB-SubCell"/>
</dbReference>
<evidence type="ECO:0000313" key="8">
    <source>
        <dbReference type="EMBL" id="KAJ7943519.1"/>
    </source>
</evidence>
<feature type="region of interest" description="Disordered" evidence="6">
    <location>
        <begin position="152"/>
        <end position="184"/>
    </location>
</feature>
<dbReference type="InterPro" id="IPR036576">
    <property type="entry name" value="WRKY_dom_sf"/>
</dbReference>
<feature type="region of interest" description="Disordered" evidence="6">
    <location>
        <begin position="103"/>
        <end position="132"/>
    </location>
</feature>
<dbReference type="InterPro" id="IPR003657">
    <property type="entry name" value="WRKY_dom"/>
</dbReference>
<evidence type="ECO:0000256" key="5">
    <source>
        <dbReference type="ARBA" id="ARBA00023242"/>
    </source>
</evidence>
<feature type="region of interest" description="Disordered" evidence="6">
    <location>
        <begin position="1"/>
        <end position="29"/>
    </location>
</feature>
<keyword evidence="9" id="KW-1185">Reference proteome</keyword>
<dbReference type="GO" id="GO:0003700">
    <property type="term" value="F:DNA-binding transcription factor activity"/>
    <property type="evidence" value="ECO:0007669"/>
    <property type="project" value="InterPro"/>
</dbReference>
<dbReference type="Proteomes" id="UP001163823">
    <property type="component" value="Chromosome 14"/>
</dbReference>
<keyword evidence="4" id="KW-0804">Transcription</keyword>
<comment type="caution">
    <text evidence="8">The sequence shown here is derived from an EMBL/GenBank/DDBJ whole genome shotgun (WGS) entry which is preliminary data.</text>
</comment>
<organism evidence="8 9">
    <name type="scientific">Quillaja saponaria</name>
    <name type="common">Soap bark tree</name>
    <dbReference type="NCBI Taxonomy" id="32244"/>
    <lineage>
        <taxon>Eukaryota</taxon>
        <taxon>Viridiplantae</taxon>
        <taxon>Streptophyta</taxon>
        <taxon>Embryophyta</taxon>
        <taxon>Tracheophyta</taxon>
        <taxon>Spermatophyta</taxon>
        <taxon>Magnoliopsida</taxon>
        <taxon>eudicotyledons</taxon>
        <taxon>Gunneridae</taxon>
        <taxon>Pentapetalae</taxon>
        <taxon>rosids</taxon>
        <taxon>fabids</taxon>
        <taxon>Fabales</taxon>
        <taxon>Quillajaceae</taxon>
        <taxon>Quillaja</taxon>
    </lineage>
</organism>
<comment type="subcellular location">
    <subcellularLocation>
        <location evidence="1">Nucleus</location>
    </subcellularLocation>
</comment>